<feature type="domain" description="Smr" evidence="2">
    <location>
        <begin position="589"/>
        <end position="667"/>
    </location>
</feature>
<dbReference type="Proteomes" id="UP000008281">
    <property type="component" value="Unassembled WGS sequence"/>
</dbReference>
<dbReference type="Gene3D" id="3.30.1370.110">
    <property type="match status" value="1"/>
</dbReference>
<sequence>MSPQKHSQCHQLDADAREIIQCINDGHRVFVLLRGVTGSGKTTLAQRLVEAANTSYQTSTIISEDTVGSKQLTKTVRQSFEDDVYLVVVDAENVERNVVKKLADLAVKSYFECFVTEPDTEWRHDASECKIRSSRGEGVESIERKIEQIKNSPIDWECIIPGANVTIGNSLSEDTPPTPPTSSMGSSNCLLNVSTTSTRQLFSMVPEKKKKRSVKTVSTYVTNECIVLELAGLIETSGLYGYSLKLEEEVEEKQNKDVKIVNKKTETEEVIFASGGRTIFRPEMTLLTGTEEEIQFSSLRSIFPETDLFVLRHFLQIFGYSEAVAFFKATTEDTVLPILPTDDRILLEELDAMESFTISNMTIEEEIEARRSEREALRFVEDIGKAPFLYSSKNYSVLISDTENDEQIARILHNEFNGEDYQLQNTDDYDIARLIQNFSTTDIDYIRQLYEIWANNYENTYQCLIENGAERTEPLMKGKQTFSQTLSSASPIRRDPPKKSQKEEKNHFLKAASQKTHHLLQDVQLEALKSRQQIEKNRFSQNSYCPTTSSRYSKTVMMSRVERLKEGVSAQVKDIDRKIKEAHNNPWNLDLHYMSVDGAVELVLEAIEAVRYHVKYSNKMGRRITVVTGSGNNSRCGARIKPKVILMLDSQNISYEMLNDGCIQVKV</sequence>
<evidence type="ECO:0000259" key="2">
    <source>
        <dbReference type="PROSITE" id="PS50828"/>
    </source>
</evidence>
<dbReference type="InParanoid" id="E3MCQ1"/>
<protein>
    <recommendedName>
        <fullName evidence="2">Smr domain-containing protein</fullName>
    </recommendedName>
</protein>
<organism evidence="4">
    <name type="scientific">Caenorhabditis remanei</name>
    <name type="common">Caenorhabditis vulgaris</name>
    <dbReference type="NCBI Taxonomy" id="31234"/>
    <lineage>
        <taxon>Eukaryota</taxon>
        <taxon>Metazoa</taxon>
        <taxon>Ecdysozoa</taxon>
        <taxon>Nematoda</taxon>
        <taxon>Chromadorea</taxon>
        <taxon>Rhabditida</taxon>
        <taxon>Rhabditina</taxon>
        <taxon>Rhabditomorpha</taxon>
        <taxon>Rhabditoidea</taxon>
        <taxon>Rhabditidae</taxon>
        <taxon>Peloderinae</taxon>
        <taxon>Caenorhabditis</taxon>
    </lineage>
</organism>
<dbReference type="PANTHER" id="PTHR46535">
    <property type="entry name" value="NEDD4-BINDING PROTEIN 2"/>
    <property type="match status" value="1"/>
</dbReference>
<name>E3MCQ1_CAERE</name>
<dbReference type="PANTHER" id="PTHR46535:SF1">
    <property type="entry name" value="NEDD4-BINDING PROTEIN 2"/>
    <property type="match status" value="1"/>
</dbReference>
<dbReference type="SUPFAM" id="SSF52540">
    <property type="entry name" value="P-loop containing nucleoside triphosphate hydrolases"/>
    <property type="match status" value="2"/>
</dbReference>
<dbReference type="PROSITE" id="PS50828">
    <property type="entry name" value="SMR"/>
    <property type="match status" value="1"/>
</dbReference>
<gene>
    <name evidence="3" type="ORF">CRE_20215</name>
</gene>
<feature type="compositionally biased region" description="Basic and acidic residues" evidence="1">
    <location>
        <begin position="492"/>
        <end position="507"/>
    </location>
</feature>
<dbReference type="FunCoup" id="E3MCQ1">
    <property type="interactions" value="711"/>
</dbReference>
<dbReference type="InterPro" id="IPR036063">
    <property type="entry name" value="Smr_dom_sf"/>
</dbReference>
<dbReference type="SUPFAM" id="SSF160443">
    <property type="entry name" value="SMR domain-like"/>
    <property type="match status" value="1"/>
</dbReference>
<dbReference type="OrthoDB" id="3231855at2759"/>
<dbReference type="Gene3D" id="3.40.50.300">
    <property type="entry name" value="P-loop containing nucleotide triphosphate hydrolases"/>
    <property type="match status" value="1"/>
</dbReference>
<evidence type="ECO:0000313" key="3">
    <source>
        <dbReference type="EMBL" id="EFO98660.1"/>
    </source>
</evidence>
<dbReference type="OMA" id="HYMSVDG"/>
<feature type="region of interest" description="Disordered" evidence="1">
    <location>
        <begin position="479"/>
        <end position="513"/>
    </location>
</feature>
<dbReference type="HOGENOM" id="CLU_026808_0_0_1"/>
<dbReference type="InterPro" id="IPR027417">
    <property type="entry name" value="P-loop_NTPase"/>
</dbReference>
<dbReference type="GO" id="GO:0004519">
    <property type="term" value="F:endonuclease activity"/>
    <property type="evidence" value="ECO:0007669"/>
    <property type="project" value="TreeGrafter"/>
</dbReference>
<reference evidence="3" key="1">
    <citation type="submission" date="2007-07" db="EMBL/GenBank/DDBJ databases">
        <title>PCAP assembly of the Caenorhabditis remanei genome.</title>
        <authorList>
            <consortium name="The Caenorhabditis remanei Sequencing Consortium"/>
            <person name="Wilson R.K."/>
        </authorList>
    </citation>
    <scope>NUCLEOTIDE SEQUENCE [LARGE SCALE GENOMIC DNA]</scope>
    <source>
        <strain evidence="3">PB4641</strain>
    </source>
</reference>
<feature type="compositionally biased region" description="Polar residues" evidence="1">
    <location>
        <begin position="480"/>
        <end position="490"/>
    </location>
</feature>
<evidence type="ECO:0000313" key="4">
    <source>
        <dbReference type="Proteomes" id="UP000008281"/>
    </source>
</evidence>
<dbReference type="InterPro" id="IPR052772">
    <property type="entry name" value="Endo/PolyKinase_Domain-Protein"/>
</dbReference>
<evidence type="ECO:0000256" key="1">
    <source>
        <dbReference type="SAM" id="MobiDB-lite"/>
    </source>
</evidence>
<proteinExistence type="predicted"/>
<accession>E3MCQ1</accession>
<dbReference type="InterPro" id="IPR002625">
    <property type="entry name" value="Smr_dom"/>
</dbReference>
<dbReference type="eggNOG" id="KOG2401">
    <property type="taxonomic scope" value="Eukaryota"/>
</dbReference>
<dbReference type="GO" id="GO:0005634">
    <property type="term" value="C:nucleus"/>
    <property type="evidence" value="ECO:0007669"/>
    <property type="project" value="TreeGrafter"/>
</dbReference>
<dbReference type="STRING" id="31234.E3MCQ1"/>
<keyword evidence="4" id="KW-1185">Reference proteome</keyword>
<dbReference type="EMBL" id="DS268435">
    <property type="protein sequence ID" value="EFO98660.1"/>
    <property type="molecule type" value="Genomic_DNA"/>
</dbReference>
<dbReference type="AlphaFoldDB" id="E3MCQ1"/>
<dbReference type="SMART" id="SM00463">
    <property type="entry name" value="SMR"/>
    <property type="match status" value="1"/>
</dbReference>